<evidence type="ECO:0000256" key="2">
    <source>
        <dbReference type="SAM" id="SignalP"/>
    </source>
</evidence>
<name>A0A811UYG6_CERCA</name>
<organism evidence="3 4">
    <name type="scientific">Ceratitis capitata</name>
    <name type="common">Mediterranean fruit fly</name>
    <name type="synonym">Tephritis capitata</name>
    <dbReference type="NCBI Taxonomy" id="7213"/>
    <lineage>
        <taxon>Eukaryota</taxon>
        <taxon>Metazoa</taxon>
        <taxon>Ecdysozoa</taxon>
        <taxon>Arthropoda</taxon>
        <taxon>Hexapoda</taxon>
        <taxon>Insecta</taxon>
        <taxon>Pterygota</taxon>
        <taxon>Neoptera</taxon>
        <taxon>Endopterygota</taxon>
        <taxon>Diptera</taxon>
        <taxon>Brachycera</taxon>
        <taxon>Muscomorpha</taxon>
        <taxon>Tephritoidea</taxon>
        <taxon>Tephritidae</taxon>
        <taxon>Ceratitis</taxon>
        <taxon>Ceratitis</taxon>
    </lineage>
</organism>
<feature type="compositionally biased region" description="Polar residues" evidence="1">
    <location>
        <begin position="627"/>
        <end position="643"/>
    </location>
</feature>
<feature type="compositionally biased region" description="Pro residues" evidence="1">
    <location>
        <begin position="441"/>
        <end position="451"/>
    </location>
</feature>
<dbReference type="Proteomes" id="UP000606786">
    <property type="component" value="Unassembled WGS sequence"/>
</dbReference>
<sequence>MRRLWKFVVFVAILLLFDVSTVNPANPQPEYDTTTVTPVTTLPPTTITEVNANTLETTAPTPSKSTNLSEPLPTLAAKLVRQRRQHPYTIVRHVVRPAKRGIKSRRRQKWPKYKYGPPNYSAAPPISYYKPTKQYLPDFSVPPKYSPIDELDLTKHLNSAEYDGHPPLKSNHYEDQTMDLDFYSNTEHTFEEHPKIEHIEYSTYDDEKEVPTYSYTSTKTEIRKPHLPTSLYDESKMHGSAYKISSSDSGDSGYEDTHSFTPPDNVYDMHPMSSYERPSPSQGNKFYEYSTLDTSGHPNVHIPATKYGVPDTNIPLLYTPPAKQSSYNAPKPTPVETYSMYDKKLPNAGYNAIKSSGHHSFAEPPSKTNVEITYSPSYEITLPPSPANHKPASADNYHPVPGNFAEPPAPPTPSYHMPEAPPQPPTTYHSPQAPPKRPHRPPAPPPRPSYRPPDAHAPPSYQVPPDLHAPPPFEVPGSHEISAYDDTETHAPPSFQPTESHAPTSFPFPETHAPTSFESHEPPIQPPADDFEVPEPHSPPLYSAPEPPPQPPSTYDPPDSNYASPSSHSEYPQPDYISPSKNLPINSKYMPPAYNYPKSSYEVPIYDPIPFEASSHEEHETYPPHTFENQQMDSHSQSASSPVPTVHAPATHTTSADDDAPTSVRTTKGLRAKTIRKRLRNSTPAVNTKHILDTPELEEAFEASQRHKNQLALKPDAEVNESNHVAAQPSDEPNYFLPTITPDTNEPSYVSTAWNPIRIRSASTPTALPAAPAPKAKTNSQTPVAAPAPAAVRPRDRRPNGVRQRQQQQQHVSTFRPTNGVANTRQTTPLHSGSENVAVVSVNKSHSYSYYGGTSSLPNVNDHNLYRTRPNNYRQPTRAPTVTRQNASTREESAVPQRTTKSVFETTYFKSPHNDDLARHLSEFVRNLPKNHKLY</sequence>
<dbReference type="AlphaFoldDB" id="A0A811UYG6"/>
<feature type="compositionally biased region" description="Pro residues" evidence="1">
    <location>
        <begin position="545"/>
        <end position="555"/>
    </location>
</feature>
<feature type="compositionally biased region" description="Polar residues" evidence="1">
    <location>
        <begin position="561"/>
        <end position="570"/>
    </location>
</feature>
<dbReference type="EMBL" id="CAJHJT010000034">
    <property type="protein sequence ID" value="CAD7004302.1"/>
    <property type="molecule type" value="Genomic_DNA"/>
</dbReference>
<feature type="region of interest" description="Disordered" evidence="1">
    <location>
        <begin position="766"/>
        <end position="830"/>
    </location>
</feature>
<evidence type="ECO:0000256" key="1">
    <source>
        <dbReference type="SAM" id="MobiDB-lite"/>
    </source>
</evidence>
<evidence type="ECO:0000313" key="3">
    <source>
        <dbReference type="EMBL" id="CAD7004302.1"/>
    </source>
</evidence>
<feature type="signal peptide" evidence="2">
    <location>
        <begin position="1"/>
        <end position="24"/>
    </location>
</feature>
<keyword evidence="2" id="KW-0732">Signal</keyword>
<gene>
    <name evidence="3" type="ORF">CCAP1982_LOCUS12722</name>
</gene>
<feature type="compositionally biased region" description="Low complexity" evidence="1">
    <location>
        <begin position="766"/>
        <end position="792"/>
    </location>
</feature>
<feature type="region of interest" description="Disordered" evidence="1">
    <location>
        <begin position="242"/>
        <end position="265"/>
    </location>
</feature>
<evidence type="ECO:0000313" key="4">
    <source>
        <dbReference type="Proteomes" id="UP000606786"/>
    </source>
</evidence>
<accession>A0A811UYG6</accession>
<feature type="compositionally biased region" description="Pro residues" evidence="1">
    <location>
        <begin position="407"/>
        <end position="425"/>
    </location>
</feature>
<comment type="caution">
    <text evidence="3">The sequence shown here is derived from an EMBL/GenBank/DDBJ whole genome shotgun (WGS) entry which is preliminary data.</text>
</comment>
<feature type="region of interest" description="Disordered" evidence="1">
    <location>
        <begin position="381"/>
        <end position="594"/>
    </location>
</feature>
<keyword evidence="4" id="KW-1185">Reference proteome</keyword>
<dbReference type="OrthoDB" id="8122776at2759"/>
<protein>
    <submittedName>
        <fullName evidence="3">(Mediterranean fruit fly) hypothetical protein</fullName>
    </submittedName>
</protein>
<feature type="compositionally biased region" description="Polar residues" evidence="1">
    <location>
        <begin position="811"/>
        <end position="830"/>
    </location>
</feature>
<feature type="chain" id="PRO_5032488794" evidence="2">
    <location>
        <begin position="25"/>
        <end position="935"/>
    </location>
</feature>
<proteinExistence type="predicted"/>
<feature type="region of interest" description="Disordered" evidence="1">
    <location>
        <begin position="869"/>
        <end position="899"/>
    </location>
</feature>
<reference evidence="3" key="1">
    <citation type="submission" date="2020-11" db="EMBL/GenBank/DDBJ databases">
        <authorList>
            <person name="Whitehead M."/>
        </authorList>
    </citation>
    <scope>NUCLEOTIDE SEQUENCE</scope>
    <source>
        <strain evidence="3">EGII</strain>
    </source>
</reference>
<feature type="compositionally biased region" description="Polar residues" evidence="1">
    <location>
        <begin position="869"/>
        <end position="888"/>
    </location>
</feature>
<feature type="region of interest" description="Disordered" evidence="1">
    <location>
        <begin position="611"/>
        <end position="670"/>
    </location>
</feature>